<feature type="compositionally biased region" description="Acidic residues" evidence="1">
    <location>
        <begin position="177"/>
        <end position="186"/>
    </location>
</feature>
<name>A0A225WZW6_9STRA</name>
<proteinExistence type="predicted"/>
<gene>
    <name evidence="2" type="ORF">PHMEG_0002725</name>
</gene>
<accession>A0A225WZW6</accession>
<organism evidence="2 3">
    <name type="scientific">Phytophthora megakarya</name>
    <dbReference type="NCBI Taxonomy" id="4795"/>
    <lineage>
        <taxon>Eukaryota</taxon>
        <taxon>Sar</taxon>
        <taxon>Stramenopiles</taxon>
        <taxon>Oomycota</taxon>
        <taxon>Peronosporomycetes</taxon>
        <taxon>Peronosporales</taxon>
        <taxon>Peronosporaceae</taxon>
        <taxon>Phytophthora</taxon>
    </lineage>
</organism>
<reference evidence="3" key="1">
    <citation type="submission" date="2017-03" db="EMBL/GenBank/DDBJ databases">
        <title>Phytopthora megakarya and P. palmivora, two closely related causual agents of cacao black pod achieved similar genome size and gene model numbers by different mechanisms.</title>
        <authorList>
            <person name="Ali S."/>
            <person name="Shao J."/>
            <person name="Larry D.J."/>
            <person name="Kronmiller B."/>
            <person name="Shen D."/>
            <person name="Strem M.D."/>
            <person name="Melnick R.L."/>
            <person name="Guiltinan M.J."/>
            <person name="Tyler B.M."/>
            <person name="Meinhardt L.W."/>
            <person name="Bailey B.A."/>
        </authorList>
    </citation>
    <scope>NUCLEOTIDE SEQUENCE [LARGE SCALE GENOMIC DNA]</scope>
    <source>
        <strain evidence="3">zdho120</strain>
    </source>
</reference>
<dbReference type="AlphaFoldDB" id="A0A225WZW6"/>
<evidence type="ECO:0000256" key="1">
    <source>
        <dbReference type="SAM" id="MobiDB-lite"/>
    </source>
</evidence>
<evidence type="ECO:0000313" key="3">
    <source>
        <dbReference type="Proteomes" id="UP000198211"/>
    </source>
</evidence>
<dbReference type="Proteomes" id="UP000198211">
    <property type="component" value="Unassembled WGS sequence"/>
</dbReference>
<feature type="region of interest" description="Disordered" evidence="1">
    <location>
        <begin position="150"/>
        <end position="186"/>
    </location>
</feature>
<dbReference type="EMBL" id="NBNE01000127">
    <property type="protein sequence ID" value="OWZ22559.1"/>
    <property type="molecule type" value="Genomic_DNA"/>
</dbReference>
<sequence length="186" mass="21972">MTVQAGWTEQMKIYEFKTKMSPAARNWMVQLGKRVRTDWGRLAREFKNITILYDETALVFLYRLNLAAERADVKFRKSERRREQHIKRFIKNLTDMPLRSTLHRQRFYKVSGLEYVLKQQEEVIASGSYSTRSSPNRDIRAYNVTRGGMRSQNANRAYVPQDDENSDVELPTQMERDVDENDVALQ</sequence>
<evidence type="ECO:0000313" key="2">
    <source>
        <dbReference type="EMBL" id="OWZ22559.1"/>
    </source>
</evidence>
<protein>
    <submittedName>
        <fullName evidence="2">Uncharacterized protein</fullName>
    </submittedName>
</protein>
<keyword evidence="3" id="KW-1185">Reference proteome</keyword>
<comment type="caution">
    <text evidence="2">The sequence shown here is derived from an EMBL/GenBank/DDBJ whole genome shotgun (WGS) entry which is preliminary data.</text>
</comment>